<sequence length="373" mass="40012">MSTVTDHDQRLAATLTSLSLERRHITQDPPHAPRRRTIPLLSLVLVAATSLIIVIYRPSIFHPSGTPLSSIPALRSEPRATETSRVEETNDRDHKQYALNTRTSAVGEITGAGIVVAPRSTTVFSKYEARITDVAVELGDRVEAGQVLITLDDAVAHIALEKAEAARAAADLTVKARDIDLVQARASLDRLESLASRDAASRQQLEESRTAFARASNAVAQARQDLATAELGVRSAEEPLTELMVRAPFAGTVTRLNAHVGDTVLARADSVRENQSLLAITDTASMTLDADVAETNIASLRPGLRGEAVLDGFPDRAFAVEVLRLAPIASVEKGTITVRLSLIDPPEGIRPNMAARIRIPLADTIAKNGDSKS</sequence>
<dbReference type="Pfam" id="PF25917">
    <property type="entry name" value="BSH_RND"/>
    <property type="match status" value="1"/>
</dbReference>
<keyword evidence="3" id="KW-1133">Transmembrane helix</keyword>
<evidence type="ECO:0000259" key="4">
    <source>
        <dbReference type="Pfam" id="PF25917"/>
    </source>
</evidence>
<keyword evidence="3" id="KW-0812">Transmembrane</keyword>
<dbReference type="InterPro" id="IPR006143">
    <property type="entry name" value="RND_pump_MFP"/>
</dbReference>
<dbReference type="Gene3D" id="1.10.287.470">
    <property type="entry name" value="Helix hairpin bin"/>
    <property type="match status" value="1"/>
</dbReference>
<accession>A0ABU1SU73</accession>
<dbReference type="SUPFAM" id="SSF111369">
    <property type="entry name" value="HlyD-like secretion proteins"/>
    <property type="match status" value="1"/>
</dbReference>
<protein>
    <submittedName>
        <fullName evidence="6">RND family efflux transporter MFP subunit</fullName>
    </submittedName>
</protein>
<feature type="domain" description="Multidrug resistance protein MdtA-like barrel-sandwich hybrid" evidence="4">
    <location>
        <begin position="121"/>
        <end position="266"/>
    </location>
</feature>
<evidence type="ECO:0000256" key="1">
    <source>
        <dbReference type="ARBA" id="ARBA00009477"/>
    </source>
</evidence>
<dbReference type="Gene3D" id="2.40.50.100">
    <property type="match status" value="1"/>
</dbReference>
<feature type="domain" description="CusB-like beta-barrel" evidence="5">
    <location>
        <begin position="288"/>
        <end position="359"/>
    </location>
</feature>
<dbReference type="EMBL" id="JAVDUP010000005">
    <property type="protein sequence ID" value="MDR6902511.1"/>
    <property type="molecule type" value="Genomic_DNA"/>
</dbReference>
<gene>
    <name evidence="6" type="ORF">J2W52_004144</name>
</gene>
<keyword evidence="7" id="KW-1185">Reference proteome</keyword>
<evidence type="ECO:0000313" key="6">
    <source>
        <dbReference type="EMBL" id="MDR6902511.1"/>
    </source>
</evidence>
<feature type="compositionally biased region" description="Basic and acidic residues" evidence="2">
    <location>
        <begin position="76"/>
        <end position="93"/>
    </location>
</feature>
<dbReference type="PANTHER" id="PTHR30469">
    <property type="entry name" value="MULTIDRUG RESISTANCE PROTEIN MDTA"/>
    <property type="match status" value="1"/>
</dbReference>
<dbReference type="InterPro" id="IPR058625">
    <property type="entry name" value="MdtA-like_BSH"/>
</dbReference>
<dbReference type="Gene3D" id="2.40.30.170">
    <property type="match status" value="1"/>
</dbReference>
<dbReference type="RefSeq" id="WP_246779982.1">
    <property type="nucleotide sequence ID" value="NZ_JAVDUP010000005.1"/>
</dbReference>
<evidence type="ECO:0000259" key="5">
    <source>
        <dbReference type="Pfam" id="PF25954"/>
    </source>
</evidence>
<evidence type="ECO:0000313" key="7">
    <source>
        <dbReference type="Proteomes" id="UP001250791"/>
    </source>
</evidence>
<keyword evidence="3" id="KW-0472">Membrane</keyword>
<dbReference type="NCBIfam" id="TIGR01730">
    <property type="entry name" value="RND_mfp"/>
    <property type="match status" value="1"/>
</dbReference>
<proteinExistence type="inferred from homology"/>
<dbReference type="Pfam" id="PF25954">
    <property type="entry name" value="Beta-barrel_RND_2"/>
    <property type="match status" value="1"/>
</dbReference>
<name>A0ABU1SU73_9HYPH</name>
<comment type="similarity">
    <text evidence="1">Belongs to the membrane fusion protein (MFP) (TC 8.A.1) family.</text>
</comment>
<reference evidence="6 7" key="1">
    <citation type="submission" date="2023-07" db="EMBL/GenBank/DDBJ databases">
        <title>Sorghum-associated microbial communities from plants grown in Nebraska, USA.</title>
        <authorList>
            <person name="Schachtman D."/>
        </authorList>
    </citation>
    <scope>NUCLEOTIDE SEQUENCE [LARGE SCALE GENOMIC DNA]</scope>
    <source>
        <strain evidence="6 7">3199</strain>
    </source>
</reference>
<evidence type="ECO:0000256" key="3">
    <source>
        <dbReference type="SAM" id="Phobius"/>
    </source>
</evidence>
<organism evidence="6 7">
    <name type="scientific">Rhizobium miluonense</name>
    <dbReference type="NCBI Taxonomy" id="411945"/>
    <lineage>
        <taxon>Bacteria</taxon>
        <taxon>Pseudomonadati</taxon>
        <taxon>Pseudomonadota</taxon>
        <taxon>Alphaproteobacteria</taxon>
        <taxon>Hyphomicrobiales</taxon>
        <taxon>Rhizobiaceae</taxon>
        <taxon>Rhizobium/Agrobacterium group</taxon>
        <taxon>Rhizobium</taxon>
    </lineage>
</organism>
<evidence type="ECO:0000256" key="2">
    <source>
        <dbReference type="SAM" id="MobiDB-lite"/>
    </source>
</evidence>
<feature type="transmembrane region" description="Helical" evidence="3">
    <location>
        <begin position="38"/>
        <end position="56"/>
    </location>
</feature>
<dbReference type="InterPro" id="IPR058792">
    <property type="entry name" value="Beta-barrel_RND_2"/>
</dbReference>
<feature type="region of interest" description="Disordered" evidence="2">
    <location>
        <begin position="67"/>
        <end position="93"/>
    </location>
</feature>
<dbReference type="Proteomes" id="UP001250791">
    <property type="component" value="Unassembled WGS sequence"/>
</dbReference>
<comment type="caution">
    <text evidence="6">The sequence shown here is derived from an EMBL/GenBank/DDBJ whole genome shotgun (WGS) entry which is preliminary data.</text>
</comment>